<gene>
    <name evidence="7" type="ORF">LITE_LOCUS9064</name>
</gene>
<reference evidence="7" key="1">
    <citation type="submission" date="2022-08" db="EMBL/GenBank/DDBJ databases">
        <authorList>
            <person name="Gutierrez-Valencia J."/>
        </authorList>
    </citation>
    <scope>NUCLEOTIDE SEQUENCE</scope>
</reference>
<dbReference type="PANTHER" id="PTHR31232">
    <property type="match status" value="1"/>
</dbReference>
<dbReference type="Pfam" id="PF05938">
    <property type="entry name" value="Self-incomp_S1"/>
    <property type="match status" value="1"/>
</dbReference>
<evidence type="ECO:0000256" key="5">
    <source>
        <dbReference type="ARBA" id="ARBA00022729"/>
    </source>
</evidence>
<dbReference type="GO" id="GO:0060320">
    <property type="term" value="P:rejection of self pollen"/>
    <property type="evidence" value="ECO:0007669"/>
    <property type="project" value="UniProtKB-KW"/>
</dbReference>
<keyword evidence="4 6" id="KW-0964">Secreted</keyword>
<keyword evidence="5 6" id="KW-0732">Signal</keyword>
<dbReference type="AlphaFoldDB" id="A0AAV0IFQ1"/>
<comment type="similarity">
    <text evidence="2 6">Belongs to the plant self-incompatibility (S1) protein family.</text>
</comment>
<protein>
    <recommendedName>
        <fullName evidence="6">S-protein homolog</fullName>
    </recommendedName>
</protein>
<keyword evidence="8" id="KW-1185">Reference proteome</keyword>
<dbReference type="PANTHER" id="PTHR31232:SF131">
    <property type="entry name" value="PLANT SELF-INCOMPATIBILITY PROTEIN S1 FAMILY"/>
    <property type="match status" value="1"/>
</dbReference>
<comment type="caution">
    <text evidence="7">The sequence shown here is derived from an EMBL/GenBank/DDBJ whole genome shotgun (WGS) entry which is preliminary data.</text>
</comment>
<evidence type="ECO:0000313" key="7">
    <source>
        <dbReference type="EMBL" id="CAI0396312.1"/>
    </source>
</evidence>
<evidence type="ECO:0000313" key="8">
    <source>
        <dbReference type="Proteomes" id="UP001154282"/>
    </source>
</evidence>
<dbReference type="EMBL" id="CAMGYJ010000003">
    <property type="protein sequence ID" value="CAI0396312.1"/>
    <property type="molecule type" value="Genomic_DNA"/>
</dbReference>
<feature type="signal peptide" evidence="6">
    <location>
        <begin position="1"/>
        <end position="21"/>
    </location>
</feature>
<evidence type="ECO:0000256" key="4">
    <source>
        <dbReference type="ARBA" id="ARBA00022525"/>
    </source>
</evidence>
<accession>A0AAV0IFQ1</accession>
<evidence type="ECO:0000256" key="3">
    <source>
        <dbReference type="ARBA" id="ARBA00022471"/>
    </source>
</evidence>
<evidence type="ECO:0000256" key="1">
    <source>
        <dbReference type="ARBA" id="ARBA00004613"/>
    </source>
</evidence>
<name>A0AAV0IFQ1_9ROSI</name>
<dbReference type="Proteomes" id="UP001154282">
    <property type="component" value="Unassembled WGS sequence"/>
</dbReference>
<keyword evidence="3 6" id="KW-0713">Self-incompatibility</keyword>
<organism evidence="7 8">
    <name type="scientific">Linum tenue</name>
    <dbReference type="NCBI Taxonomy" id="586396"/>
    <lineage>
        <taxon>Eukaryota</taxon>
        <taxon>Viridiplantae</taxon>
        <taxon>Streptophyta</taxon>
        <taxon>Embryophyta</taxon>
        <taxon>Tracheophyta</taxon>
        <taxon>Spermatophyta</taxon>
        <taxon>Magnoliopsida</taxon>
        <taxon>eudicotyledons</taxon>
        <taxon>Gunneridae</taxon>
        <taxon>Pentapetalae</taxon>
        <taxon>rosids</taxon>
        <taxon>fabids</taxon>
        <taxon>Malpighiales</taxon>
        <taxon>Linaceae</taxon>
        <taxon>Linum</taxon>
    </lineage>
</organism>
<dbReference type="GO" id="GO:0005576">
    <property type="term" value="C:extracellular region"/>
    <property type="evidence" value="ECO:0007669"/>
    <property type="project" value="UniProtKB-SubCell"/>
</dbReference>
<comment type="subcellular location">
    <subcellularLocation>
        <location evidence="1 6">Secreted</location>
    </subcellularLocation>
</comment>
<evidence type="ECO:0000256" key="2">
    <source>
        <dbReference type="ARBA" id="ARBA00005581"/>
    </source>
</evidence>
<feature type="chain" id="PRO_5043091622" description="S-protein homolog" evidence="6">
    <location>
        <begin position="22"/>
        <end position="139"/>
    </location>
</feature>
<dbReference type="InterPro" id="IPR010264">
    <property type="entry name" value="Self-incomp_S1"/>
</dbReference>
<proteinExistence type="inferred from homology"/>
<evidence type="ECO:0000256" key="6">
    <source>
        <dbReference type="RuleBase" id="RU367044"/>
    </source>
</evidence>
<sequence>MRNYFFFAFLVLTLEIYLSKGTPYWWDPGYGKTYVVVWNELEGGQELKLHCKSGDDDLGLRVLKLHHGFKWKFRPNFWHTTQFYCTMQWGDGKIHRFDIYIWKRDYERCGHCQWIVKESGPCFFDPAAHAYDICYGWKP</sequence>